<dbReference type="Gene3D" id="3.50.50.60">
    <property type="entry name" value="FAD/NAD(P)-binding domain"/>
    <property type="match status" value="1"/>
</dbReference>
<dbReference type="PANTHER" id="PTHR46720">
    <property type="entry name" value="HYDROXYLASE, PUTATIVE (AFU_ORTHOLOGUE AFUA_3G01460)-RELATED"/>
    <property type="match status" value="1"/>
</dbReference>
<dbReference type="STRING" id="569365.A0A0D2CIE0"/>
<name>A0A0D2CIE0_9EURO</name>
<dbReference type="SUPFAM" id="SSF54373">
    <property type="entry name" value="FAD-linked reductases, C-terminal domain"/>
    <property type="match status" value="1"/>
</dbReference>
<protein>
    <recommendedName>
        <fullName evidence="4">FAD-binding domain-containing protein</fullName>
    </recommendedName>
</protein>
<dbReference type="PANTHER" id="PTHR46720:SF1">
    <property type="entry name" value="HYDROXYLASE, PUTATIVE (AFU_ORTHOLOGUE AFUA_8G06050)-RELATED"/>
    <property type="match status" value="1"/>
</dbReference>
<accession>A0A0D2CIE0</accession>
<reference evidence="5 6" key="1">
    <citation type="submission" date="2015-01" db="EMBL/GenBank/DDBJ databases">
        <title>The Genome Sequence of Cladophialophora immunda CBS83496.</title>
        <authorList>
            <consortium name="The Broad Institute Genomics Platform"/>
            <person name="Cuomo C."/>
            <person name="de Hoog S."/>
            <person name="Gorbushina A."/>
            <person name="Stielow B."/>
            <person name="Teixiera M."/>
            <person name="Abouelleil A."/>
            <person name="Chapman S.B."/>
            <person name="Priest M."/>
            <person name="Young S.K."/>
            <person name="Wortman J."/>
            <person name="Nusbaum C."/>
            <person name="Birren B."/>
        </authorList>
    </citation>
    <scope>NUCLEOTIDE SEQUENCE [LARGE SCALE GENOMIC DNA]</scope>
    <source>
        <strain evidence="5 6">CBS 83496</strain>
    </source>
</reference>
<dbReference type="Pfam" id="PF01494">
    <property type="entry name" value="FAD_binding_3"/>
    <property type="match status" value="1"/>
</dbReference>
<gene>
    <name evidence="5" type="ORF">PV07_11528</name>
</gene>
<dbReference type="VEuPathDB" id="FungiDB:PV07_11528"/>
<evidence type="ECO:0000313" key="5">
    <source>
        <dbReference type="EMBL" id="KIW23319.1"/>
    </source>
</evidence>
<dbReference type="AlphaFoldDB" id="A0A0D2CIE0"/>
<proteinExistence type="predicted"/>
<evidence type="ECO:0000259" key="4">
    <source>
        <dbReference type="Pfam" id="PF01494"/>
    </source>
</evidence>
<dbReference type="PRINTS" id="PR00420">
    <property type="entry name" value="RNGMNOXGNASE"/>
</dbReference>
<dbReference type="EMBL" id="KN847046">
    <property type="protein sequence ID" value="KIW23319.1"/>
    <property type="molecule type" value="Genomic_DNA"/>
</dbReference>
<keyword evidence="6" id="KW-1185">Reference proteome</keyword>
<dbReference type="GO" id="GO:0044550">
    <property type="term" value="P:secondary metabolite biosynthetic process"/>
    <property type="evidence" value="ECO:0007669"/>
    <property type="project" value="TreeGrafter"/>
</dbReference>
<organism evidence="5 6">
    <name type="scientific">Cladophialophora immunda</name>
    <dbReference type="NCBI Taxonomy" id="569365"/>
    <lineage>
        <taxon>Eukaryota</taxon>
        <taxon>Fungi</taxon>
        <taxon>Dikarya</taxon>
        <taxon>Ascomycota</taxon>
        <taxon>Pezizomycotina</taxon>
        <taxon>Eurotiomycetes</taxon>
        <taxon>Chaetothyriomycetidae</taxon>
        <taxon>Chaetothyriales</taxon>
        <taxon>Herpotrichiellaceae</taxon>
        <taxon>Cladophialophora</taxon>
    </lineage>
</organism>
<evidence type="ECO:0000313" key="6">
    <source>
        <dbReference type="Proteomes" id="UP000054466"/>
    </source>
</evidence>
<evidence type="ECO:0000256" key="2">
    <source>
        <dbReference type="ARBA" id="ARBA00022827"/>
    </source>
</evidence>
<keyword evidence="1" id="KW-0285">Flavoprotein</keyword>
<keyword evidence="2" id="KW-0274">FAD</keyword>
<dbReference type="Proteomes" id="UP000054466">
    <property type="component" value="Unassembled WGS sequence"/>
</dbReference>
<dbReference type="GO" id="GO:0016491">
    <property type="term" value="F:oxidoreductase activity"/>
    <property type="evidence" value="ECO:0007669"/>
    <property type="project" value="UniProtKB-KW"/>
</dbReference>
<dbReference type="OrthoDB" id="5428495at2759"/>
<dbReference type="GO" id="GO:0071949">
    <property type="term" value="F:FAD binding"/>
    <property type="evidence" value="ECO:0007669"/>
    <property type="project" value="InterPro"/>
</dbReference>
<feature type="domain" description="FAD-binding" evidence="4">
    <location>
        <begin position="141"/>
        <end position="402"/>
    </location>
</feature>
<evidence type="ECO:0000256" key="3">
    <source>
        <dbReference type="ARBA" id="ARBA00023002"/>
    </source>
</evidence>
<dbReference type="InterPro" id="IPR036188">
    <property type="entry name" value="FAD/NAD-bd_sf"/>
</dbReference>
<sequence>MPNTVNMAFVKPTGPSREERGYADIFGEALTLTAGRDFRHLLHNREHETTTNITCQQPRSLATYSPDLPASNITVYEQAPEYSEIGAGVGIGVSAGRVLQKLGVWPAANAVSGHRNNVHRSNRRWDTDELIVDALAFDNGGAEEVRQLWVHRAEFLEVLYSEIQRRNCATLKTNKRLVGLEDNGSTVTLRFADGTEESANLVIGCDGIHSTVRSHFAVDKPVYSGRIAFRGTIPLSAVSDDWPYSSWTLSWLAPNKHFLAFPMSQNRLMNVVAFVSKPESELGGLKESWRSEAPREAIEKEYAGWNPTVQRIIQAMPPIISEWKINDREILSQWCYMDGKVVLSGDAAHAMLPMQGSGAGLSIEDANMLGFAVRDYLKSPGAGLATYMNLYQAARVPRAQKAQITSRQAAEVYDMHGPDFEGKTFEECLPVVRDKVKDRMAWVWKSNLEADWAAAKESIGLA</sequence>
<dbReference type="InterPro" id="IPR051104">
    <property type="entry name" value="FAD_monoxygenase"/>
</dbReference>
<dbReference type="InterPro" id="IPR002938">
    <property type="entry name" value="FAD-bd"/>
</dbReference>
<dbReference type="RefSeq" id="XP_016243535.1">
    <property type="nucleotide sequence ID" value="XM_016398973.1"/>
</dbReference>
<keyword evidence="3" id="KW-0560">Oxidoreductase</keyword>
<dbReference type="GeneID" id="27350722"/>
<dbReference type="SUPFAM" id="SSF51905">
    <property type="entry name" value="FAD/NAD(P)-binding domain"/>
    <property type="match status" value="1"/>
</dbReference>
<evidence type="ECO:0000256" key="1">
    <source>
        <dbReference type="ARBA" id="ARBA00022630"/>
    </source>
</evidence>